<dbReference type="Pfam" id="PF00333">
    <property type="entry name" value="Ribosomal_S5"/>
    <property type="match status" value="1"/>
</dbReference>
<dbReference type="Gene3D" id="3.30.230.10">
    <property type="match status" value="1"/>
</dbReference>
<dbReference type="STRING" id="610380.E2BLL3"/>
<dbReference type="InParanoid" id="E2BLL3"/>
<dbReference type="GO" id="GO:0005763">
    <property type="term" value="C:mitochondrial small ribosomal subunit"/>
    <property type="evidence" value="ECO:0007669"/>
    <property type="project" value="UniProtKB-ARBA"/>
</dbReference>
<dbReference type="GO" id="GO:0005743">
    <property type="term" value="C:mitochondrial inner membrane"/>
    <property type="evidence" value="ECO:0007669"/>
    <property type="project" value="UniProtKB-ARBA"/>
</dbReference>
<evidence type="ECO:0000256" key="7">
    <source>
        <dbReference type="ARBA" id="ARBA00041606"/>
    </source>
</evidence>
<dbReference type="AlphaFoldDB" id="E2BLL3"/>
<dbReference type="InterPro" id="IPR000851">
    <property type="entry name" value="Ribosomal_uS5"/>
</dbReference>
<evidence type="ECO:0000256" key="8">
    <source>
        <dbReference type="ARBA" id="ARBA00062683"/>
    </source>
</evidence>
<evidence type="ECO:0000313" key="13">
    <source>
        <dbReference type="Proteomes" id="UP000008237"/>
    </source>
</evidence>
<keyword evidence="5 9" id="KW-0687">Ribonucleoprotein</keyword>
<dbReference type="InterPro" id="IPR013810">
    <property type="entry name" value="Ribosomal_uS5_N"/>
</dbReference>
<evidence type="ECO:0000256" key="5">
    <source>
        <dbReference type="ARBA" id="ARBA00023274"/>
    </source>
</evidence>
<evidence type="ECO:0000259" key="11">
    <source>
        <dbReference type="PROSITE" id="PS50881"/>
    </source>
</evidence>
<dbReference type="GO" id="GO:0003735">
    <property type="term" value="F:structural constituent of ribosome"/>
    <property type="evidence" value="ECO:0007669"/>
    <property type="project" value="UniProtKB-UniRule"/>
</dbReference>
<feature type="domain" description="S5 DRBM" evidence="11">
    <location>
        <begin position="146"/>
        <end position="210"/>
    </location>
</feature>
<dbReference type="GO" id="GO:0006412">
    <property type="term" value="P:translation"/>
    <property type="evidence" value="ECO:0007669"/>
    <property type="project" value="InterPro"/>
</dbReference>
<dbReference type="Proteomes" id="UP000008237">
    <property type="component" value="Unassembled WGS sequence"/>
</dbReference>
<protein>
    <recommendedName>
        <fullName evidence="6">Small ribosomal subunit protein uS5m</fullName>
    </recommendedName>
    <alternativeName>
        <fullName evidence="7">28S ribosomal protein S5, mitochondrial</fullName>
    </alternativeName>
</protein>
<dbReference type="Pfam" id="PF21251">
    <property type="entry name" value="Ribosomal_uS5m_N"/>
    <property type="match status" value="1"/>
</dbReference>
<comment type="subunit">
    <text evidence="8">Component of the mitochondrial ribosome small subunit (28S) which comprises a 12S rRNA and about 30 distinct proteins.</text>
</comment>
<dbReference type="GO" id="GO:0003723">
    <property type="term" value="F:RNA binding"/>
    <property type="evidence" value="ECO:0007669"/>
    <property type="project" value="InterPro"/>
</dbReference>
<dbReference type="SUPFAM" id="SSF54211">
    <property type="entry name" value="Ribosomal protein S5 domain 2-like"/>
    <property type="match status" value="1"/>
</dbReference>
<evidence type="ECO:0000256" key="4">
    <source>
        <dbReference type="ARBA" id="ARBA00023128"/>
    </source>
</evidence>
<evidence type="ECO:0000256" key="9">
    <source>
        <dbReference type="PROSITE-ProRule" id="PRU00268"/>
    </source>
</evidence>
<comment type="similarity">
    <text evidence="2 10">Belongs to the universal ribosomal protein uS5 family.</text>
</comment>
<reference evidence="12 13" key="1">
    <citation type="journal article" date="2010" name="Science">
        <title>Genomic comparison of the ants Camponotus floridanus and Harpegnathos saltator.</title>
        <authorList>
            <person name="Bonasio R."/>
            <person name="Zhang G."/>
            <person name="Ye C."/>
            <person name="Mutti N.S."/>
            <person name="Fang X."/>
            <person name="Qin N."/>
            <person name="Donahue G."/>
            <person name="Yang P."/>
            <person name="Li Q."/>
            <person name="Li C."/>
            <person name="Zhang P."/>
            <person name="Huang Z."/>
            <person name="Berger S.L."/>
            <person name="Reinberg D."/>
            <person name="Wang J."/>
            <person name="Liebig J."/>
        </authorList>
    </citation>
    <scope>NUCLEOTIDE SEQUENCE [LARGE SCALE GENOMIC DNA]</scope>
    <source>
        <strain evidence="12 13">R22 G/1</strain>
    </source>
</reference>
<proteinExistence type="inferred from homology"/>
<comment type="subcellular location">
    <subcellularLocation>
        <location evidence="1">Mitochondrion</location>
    </subcellularLocation>
</comment>
<evidence type="ECO:0000256" key="2">
    <source>
        <dbReference type="ARBA" id="ARBA00008945"/>
    </source>
</evidence>
<dbReference type="Pfam" id="PF03719">
    <property type="entry name" value="Ribosomal_S5_C"/>
    <property type="match status" value="1"/>
</dbReference>
<dbReference type="FunCoup" id="E2BLL3">
    <property type="interactions" value="453"/>
</dbReference>
<evidence type="ECO:0000313" key="12">
    <source>
        <dbReference type="EMBL" id="EFN83347.1"/>
    </source>
</evidence>
<dbReference type="Gene3D" id="3.30.160.20">
    <property type="match status" value="1"/>
</dbReference>
<dbReference type="InterPro" id="IPR020568">
    <property type="entry name" value="Ribosomal_Su5_D2-typ_SF"/>
</dbReference>
<dbReference type="OrthoDB" id="309483at2759"/>
<sequence>MASRVLRVYGTIRNSLRNGQIINNETADQLWKGVTSVSNAGRHRGRAKGLPRKRDLNKGQIIGVGKVPIQFPGLNTPIFRGRELVQQQKLPVDPEREEKLAKLRQSQIKPKRIKLSPLERGWTSVSIGGRKIGPPDPIGEDIFDNFETWVLESKMVSCMTSNLGCKNRISAFVVTGNRNGLAGFALAKASVSKAALKTAKNRAGQKLMYIPRYKDHTVLHNFYTQFGRTKIFVTKKYEGYGLICHRAIKACCEAIGIKDLYAKVEGSKNLQHIIKAFFIGLLQQKSHQQMADEKRLHLVEFRAENGNYPIVVASPSVVRKSEEIPVSEILDFHQYIMDGRVILQKKKREPFYTRHNSWILKTRKMERIRNHDDTSIKLRAEYGGLHSFLTEKYPEARLLPPKKRSEDNETVE</sequence>
<gene>
    <name evidence="12" type="ORF">EAI_02157</name>
</gene>
<dbReference type="PANTHER" id="PTHR48277">
    <property type="entry name" value="MITOCHONDRIAL RIBOSOMAL PROTEIN S5"/>
    <property type="match status" value="1"/>
</dbReference>
<dbReference type="PANTHER" id="PTHR48277:SF1">
    <property type="entry name" value="MITOCHONDRIAL RIBOSOMAL PROTEIN S5"/>
    <property type="match status" value="1"/>
</dbReference>
<dbReference type="FunFam" id="3.30.160.20:FF:000022">
    <property type="entry name" value="28S ribosomal protein S5, mitochondrial"/>
    <property type="match status" value="1"/>
</dbReference>
<evidence type="ECO:0000256" key="1">
    <source>
        <dbReference type="ARBA" id="ARBA00004173"/>
    </source>
</evidence>
<evidence type="ECO:0000256" key="3">
    <source>
        <dbReference type="ARBA" id="ARBA00022980"/>
    </source>
</evidence>
<keyword evidence="4" id="KW-0496">Mitochondrion</keyword>
<evidence type="ECO:0000256" key="6">
    <source>
        <dbReference type="ARBA" id="ARBA00039335"/>
    </source>
</evidence>
<dbReference type="PROSITE" id="PS50881">
    <property type="entry name" value="S5_DSRBD"/>
    <property type="match status" value="1"/>
</dbReference>
<dbReference type="OMA" id="LICHRAI"/>
<dbReference type="SUPFAM" id="SSF54768">
    <property type="entry name" value="dsRNA-binding domain-like"/>
    <property type="match status" value="1"/>
</dbReference>
<keyword evidence="3 9" id="KW-0689">Ribosomal protein</keyword>
<dbReference type="InterPro" id="IPR005324">
    <property type="entry name" value="Ribosomal_uS5_C"/>
</dbReference>
<dbReference type="EMBL" id="GL449036">
    <property type="protein sequence ID" value="EFN83347.1"/>
    <property type="molecule type" value="Genomic_DNA"/>
</dbReference>
<accession>E2BLL3</accession>
<organism evidence="13">
    <name type="scientific">Harpegnathos saltator</name>
    <name type="common">Jerdon's jumping ant</name>
    <dbReference type="NCBI Taxonomy" id="610380"/>
    <lineage>
        <taxon>Eukaryota</taxon>
        <taxon>Metazoa</taxon>
        <taxon>Ecdysozoa</taxon>
        <taxon>Arthropoda</taxon>
        <taxon>Hexapoda</taxon>
        <taxon>Insecta</taxon>
        <taxon>Pterygota</taxon>
        <taxon>Neoptera</taxon>
        <taxon>Endopterygota</taxon>
        <taxon>Hymenoptera</taxon>
        <taxon>Apocrita</taxon>
        <taxon>Aculeata</taxon>
        <taxon>Formicoidea</taxon>
        <taxon>Formicidae</taxon>
        <taxon>Ponerinae</taxon>
        <taxon>Ponerini</taxon>
        <taxon>Harpegnathos</taxon>
    </lineage>
</organism>
<keyword evidence="13" id="KW-1185">Reference proteome</keyword>
<dbReference type="FunFam" id="3.30.230.10:FF:000002">
    <property type="entry name" value="30S ribosomal protein S5"/>
    <property type="match status" value="1"/>
</dbReference>
<dbReference type="InterPro" id="IPR048584">
    <property type="entry name" value="Ribosomal_uS5m_N"/>
</dbReference>
<name>E2BLL3_HARSA</name>
<evidence type="ECO:0000256" key="10">
    <source>
        <dbReference type="RuleBase" id="RU003823"/>
    </source>
</evidence>
<dbReference type="InterPro" id="IPR014721">
    <property type="entry name" value="Ribsml_uS5_D2-typ_fold_subgr"/>
</dbReference>